<dbReference type="HOGENOM" id="CLU_902053_0_0_10"/>
<evidence type="ECO:0000313" key="1">
    <source>
        <dbReference type="EMBL" id="AFL79722.1"/>
    </source>
</evidence>
<dbReference type="STRING" id="746697.Aeqsu_0198"/>
<reference evidence="1 2" key="1">
    <citation type="submission" date="2012-06" db="EMBL/GenBank/DDBJ databases">
        <title>The complete genome of Aequorivita sublithincola DSM 14238.</title>
        <authorList>
            <consortium name="US DOE Joint Genome Institute (JGI-PGF)"/>
            <person name="Lucas S."/>
            <person name="Copeland A."/>
            <person name="Lapidus A."/>
            <person name="Goodwin L."/>
            <person name="Pitluck S."/>
            <person name="Peters L."/>
            <person name="Munk A.C.C."/>
            <person name="Kyrpides N."/>
            <person name="Mavromatis K."/>
            <person name="Pagani I."/>
            <person name="Ivanova N."/>
            <person name="Ovchinnikova G."/>
            <person name="Zeytun A."/>
            <person name="Detter J.C."/>
            <person name="Han C."/>
            <person name="Land M."/>
            <person name="Hauser L."/>
            <person name="Markowitz V."/>
            <person name="Cheng J.-F."/>
            <person name="Hugenholtz P."/>
            <person name="Woyke T."/>
            <person name="Wu D."/>
            <person name="Tindall B."/>
            <person name="Faehnrich R."/>
            <person name="Brambilla E."/>
            <person name="Klenk H.-P."/>
            <person name="Eisen J.A."/>
        </authorList>
    </citation>
    <scope>NUCLEOTIDE SEQUENCE [LARGE SCALE GENOMIC DNA]</scope>
    <source>
        <strain evidence="2">DSM 14238 / LMG 21431 / ACAM 643 / 9-3</strain>
    </source>
</reference>
<dbReference type="RefSeq" id="WP_014780980.1">
    <property type="nucleotide sequence ID" value="NC_018013.1"/>
</dbReference>
<dbReference type="Proteomes" id="UP000006049">
    <property type="component" value="Chromosome"/>
</dbReference>
<sequence>MKRKLIITLFFISMLQFSFGQEFKIVRETKKLIDSRDIYLNGGTRAEFGGKSRTSIKIDLPPNTVEWYYSFTTTKGESGTGNLNLAIQLASMLMDPSGLTSQTISIVKVPEGVAAVDIYLVDQINVQLFLQKVDANGGTFLQYPEGMVQNTKQAIVKVDDIKRGTCYLGLMNPSSLDAIKINIEVVAITETRIKIAKTEEQEKAEMYGVLAKTQFDNGAYDKCVEYCDKAMAEYELGWVLATKGLAQLILDKEIEGTETYINAITLVKKQPNSNRVLRDMIKNIDNALKIKPELKGAEEIRGLIEQQK</sequence>
<protein>
    <recommendedName>
        <fullName evidence="3">Tetratricopeptide repeat protein</fullName>
    </recommendedName>
</protein>
<accession>I3YRV4</accession>
<proteinExistence type="predicted"/>
<dbReference type="PATRIC" id="fig|746697.3.peg.205"/>
<dbReference type="OrthoDB" id="926208at2"/>
<keyword evidence="2" id="KW-1185">Reference proteome</keyword>
<dbReference type="eggNOG" id="ENOG5031CIT">
    <property type="taxonomic scope" value="Bacteria"/>
</dbReference>
<dbReference type="EMBL" id="CP003280">
    <property type="protein sequence ID" value="AFL79722.1"/>
    <property type="molecule type" value="Genomic_DNA"/>
</dbReference>
<evidence type="ECO:0000313" key="2">
    <source>
        <dbReference type="Proteomes" id="UP000006049"/>
    </source>
</evidence>
<dbReference type="KEGG" id="asl:Aeqsu_0198"/>
<dbReference type="AlphaFoldDB" id="I3YRV4"/>
<evidence type="ECO:0008006" key="3">
    <source>
        <dbReference type="Google" id="ProtNLM"/>
    </source>
</evidence>
<name>I3YRV4_AEQSU</name>
<organism evidence="1 2">
    <name type="scientific">Aequorivita sublithincola (strain DSM 14238 / LMG 21431 / ACAM 643 / 9-3)</name>
    <dbReference type="NCBI Taxonomy" id="746697"/>
    <lineage>
        <taxon>Bacteria</taxon>
        <taxon>Pseudomonadati</taxon>
        <taxon>Bacteroidota</taxon>
        <taxon>Flavobacteriia</taxon>
        <taxon>Flavobacteriales</taxon>
        <taxon>Flavobacteriaceae</taxon>
        <taxon>Aequorivita</taxon>
    </lineage>
</organism>
<gene>
    <name evidence="1" type="ordered locus">Aeqsu_0198</name>
</gene>